<dbReference type="STRING" id="525282.HMPREF0391_10978"/>
<gene>
    <name evidence="4" type="ORF">HMPREF0391_10978</name>
</gene>
<evidence type="ECO:0000256" key="2">
    <source>
        <dbReference type="PROSITE-ProRule" id="PRU00335"/>
    </source>
</evidence>
<dbReference type="Proteomes" id="UP000004063">
    <property type="component" value="Chromosome"/>
</dbReference>
<accession>D6S942</accession>
<dbReference type="InterPro" id="IPR009057">
    <property type="entry name" value="Homeodomain-like_sf"/>
</dbReference>
<dbReference type="eggNOG" id="COG1309">
    <property type="taxonomic scope" value="Bacteria"/>
</dbReference>
<evidence type="ECO:0000313" key="4">
    <source>
        <dbReference type="EMBL" id="EFH93320.1"/>
    </source>
</evidence>
<dbReference type="PANTHER" id="PTHR43479:SF11">
    <property type="entry name" value="ACREF_ENVCD OPERON REPRESSOR-RELATED"/>
    <property type="match status" value="1"/>
</dbReference>
<protein>
    <submittedName>
        <fullName evidence="4">Transcriptional regulator, TetR family</fullName>
    </submittedName>
</protein>
<reference evidence="4" key="1">
    <citation type="submission" date="2010-05" db="EMBL/GenBank/DDBJ databases">
        <authorList>
            <person name="Muzny D."/>
            <person name="Qin X."/>
            <person name="Buhay C."/>
            <person name="Dugan-Rocha S."/>
            <person name="Ding Y."/>
            <person name="Chen G."/>
            <person name="Hawes A."/>
            <person name="Holder M."/>
            <person name="Jhangiani S."/>
            <person name="Johnson A."/>
            <person name="Khan Z."/>
            <person name="Li Z."/>
            <person name="Liu W."/>
            <person name="Liu X."/>
            <person name="Perez L."/>
            <person name="Shen H."/>
            <person name="Wang Q."/>
            <person name="Watt J."/>
            <person name="Xi L."/>
            <person name="Xin Y."/>
            <person name="Zhou J."/>
            <person name="Deng J."/>
            <person name="Jiang H."/>
            <person name="Liu Y."/>
            <person name="Qu J."/>
            <person name="Song X.-Z."/>
            <person name="Zhang L."/>
            <person name="Villasana D."/>
            <person name="Johnson A."/>
            <person name="Liu J."/>
            <person name="Liyanage D."/>
            <person name="Lorensuhewa L."/>
            <person name="Robinson T."/>
            <person name="Song A."/>
            <person name="Song B.-B."/>
            <person name="Dinh H."/>
            <person name="Thornton R."/>
            <person name="Coyle M."/>
            <person name="Francisco L."/>
            <person name="Jackson L."/>
            <person name="Javaid M."/>
            <person name="Korchina V."/>
            <person name="Kovar C."/>
            <person name="Mata R."/>
            <person name="Mathew T."/>
            <person name="Ngo R."/>
            <person name="Nguyen L."/>
            <person name="Nguyen N."/>
            <person name="Okwuonu G."/>
            <person name="Ongeri F."/>
            <person name="Pham C."/>
            <person name="Simmons D."/>
            <person name="Wilczek-Boney K."/>
            <person name="Hale W."/>
            <person name="Jakkamsetti A."/>
            <person name="Pham P."/>
            <person name="Ruth R."/>
            <person name="San Lucas F."/>
            <person name="Warren J."/>
            <person name="Zhang J."/>
            <person name="Zhao Z."/>
            <person name="Zhou C."/>
            <person name="Zhu D."/>
            <person name="Lee S."/>
            <person name="Bess C."/>
            <person name="Blankenburg K."/>
            <person name="Forbes L."/>
            <person name="Fu Q."/>
            <person name="Gubbala S."/>
            <person name="Hirani K."/>
            <person name="Jayaseelan J.C."/>
            <person name="Lara F."/>
            <person name="Munidasa M."/>
            <person name="Palculict T."/>
            <person name="Patil S."/>
            <person name="Pu L.-L."/>
            <person name="Saada N."/>
            <person name="Tang L."/>
            <person name="Weissenberger G."/>
            <person name="Zhu Y."/>
            <person name="Hemphill L."/>
            <person name="Shang Y."/>
            <person name="Youmans B."/>
            <person name="Ayvaz T."/>
            <person name="Ross M."/>
            <person name="Santibanez J."/>
            <person name="Aqrawi P."/>
            <person name="Gross S."/>
            <person name="Joshi V."/>
            <person name="Fowler G."/>
            <person name="Nazareth L."/>
            <person name="Reid J."/>
            <person name="Worley K."/>
            <person name="Petrosino J."/>
            <person name="Highlander S."/>
            <person name="Gibbs R."/>
        </authorList>
    </citation>
    <scope>NUCLEOTIDE SEQUENCE [LARGE SCALE GENOMIC DNA]</scope>
    <source>
        <strain evidence="4">ATCC 53516</strain>
    </source>
</reference>
<dbReference type="PROSITE" id="PS01081">
    <property type="entry name" value="HTH_TETR_1"/>
    <property type="match status" value="1"/>
</dbReference>
<dbReference type="InterPro" id="IPR050624">
    <property type="entry name" value="HTH-type_Tx_Regulator"/>
</dbReference>
<feature type="domain" description="HTH tetR-type" evidence="3">
    <location>
        <begin position="16"/>
        <end position="76"/>
    </location>
</feature>
<evidence type="ECO:0000259" key="3">
    <source>
        <dbReference type="PROSITE" id="PS50977"/>
    </source>
</evidence>
<dbReference type="EMBL" id="ACHM02000002">
    <property type="protein sequence ID" value="EFH93320.1"/>
    <property type="molecule type" value="Genomic_DNA"/>
</dbReference>
<comment type="caution">
    <text evidence="4">The sequence shown here is derived from an EMBL/GenBank/DDBJ whole genome shotgun (WGS) entry which is preliminary data.</text>
</comment>
<evidence type="ECO:0000256" key="1">
    <source>
        <dbReference type="ARBA" id="ARBA00023125"/>
    </source>
</evidence>
<dbReference type="InterPro" id="IPR023772">
    <property type="entry name" value="DNA-bd_HTH_TetR-type_CS"/>
</dbReference>
<dbReference type="SUPFAM" id="SSF46689">
    <property type="entry name" value="Homeodomain-like"/>
    <property type="match status" value="1"/>
</dbReference>
<name>D6S942_FINMA</name>
<dbReference type="Gene3D" id="1.10.357.10">
    <property type="entry name" value="Tetracycline Repressor, domain 2"/>
    <property type="match status" value="1"/>
</dbReference>
<feature type="DNA-binding region" description="H-T-H motif" evidence="2">
    <location>
        <begin position="39"/>
        <end position="58"/>
    </location>
</feature>
<proteinExistence type="predicted"/>
<dbReference type="PANTHER" id="PTHR43479">
    <property type="entry name" value="ACREF/ENVCD OPERON REPRESSOR-RELATED"/>
    <property type="match status" value="1"/>
</dbReference>
<sequence length="203" mass="23824">MKERRLIVSYLDEKKKDTKLKISQSAIKMFEKKGVDKTTIRDIMSNTDLGLGTFYSYFKDKDDLKEQIVLSKVTDLVVETEKKCDQEDHVERFISFLNYIIDYYIANPFEFELVASNLNWALYARVENDKRFAETDTTLKYILNKYSQLFSKEYSDSQKLYILSLTIETVISTCKLAIRNDSILSIDEMKSVLVEVIKQILNR</sequence>
<dbReference type="PROSITE" id="PS50977">
    <property type="entry name" value="HTH_TETR_2"/>
    <property type="match status" value="1"/>
</dbReference>
<dbReference type="InterPro" id="IPR001647">
    <property type="entry name" value="HTH_TetR"/>
</dbReference>
<organism evidence="4">
    <name type="scientific">Finegoldia magna ATCC 53516</name>
    <dbReference type="NCBI Taxonomy" id="525282"/>
    <lineage>
        <taxon>Bacteria</taxon>
        <taxon>Bacillati</taxon>
        <taxon>Bacillota</taxon>
        <taxon>Tissierellia</taxon>
        <taxon>Tissierellales</taxon>
        <taxon>Peptoniphilaceae</taxon>
        <taxon>Finegoldia</taxon>
    </lineage>
</organism>
<dbReference type="Pfam" id="PF00440">
    <property type="entry name" value="TetR_N"/>
    <property type="match status" value="1"/>
</dbReference>
<dbReference type="HOGENOM" id="CLU_069356_12_2_9"/>
<dbReference type="GO" id="GO:0003677">
    <property type="term" value="F:DNA binding"/>
    <property type="evidence" value="ECO:0007669"/>
    <property type="project" value="UniProtKB-UniRule"/>
</dbReference>
<dbReference type="AlphaFoldDB" id="D6S942"/>
<keyword evidence="1 2" id="KW-0238">DNA-binding</keyword>